<dbReference type="InterPro" id="IPR052462">
    <property type="entry name" value="SLIRP/GR-RBP-like"/>
</dbReference>
<dbReference type="PANTHER" id="PTHR48027">
    <property type="entry name" value="HETEROGENEOUS NUCLEAR RIBONUCLEOPROTEIN 87F-RELATED"/>
    <property type="match status" value="1"/>
</dbReference>
<proteinExistence type="predicted"/>
<reference key="1">
    <citation type="submission" date="2010-11" db="EMBL/GenBank/DDBJ databases">
        <title>The complete genome of Leadbetterella byssophila DSM 17132.</title>
        <authorList>
            <consortium name="US DOE Joint Genome Institute (JGI-PGF)"/>
            <person name="Lucas S."/>
            <person name="Copeland A."/>
            <person name="Lapidus A."/>
            <person name="Glavina del Rio T."/>
            <person name="Dalin E."/>
            <person name="Tice H."/>
            <person name="Bruce D."/>
            <person name="Goodwin L."/>
            <person name="Pitluck S."/>
            <person name="Kyrpides N."/>
            <person name="Mavromatis K."/>
            <person name="Ivanova N."/>
            <person name="Teshima H."/>
            <person name="Brettin T."/>
            <person name="Detter J.C."/>
            <person name="Han C."/>
            <person name="Tapia R."/>
            <person name="Land M."/>
            <person name="Hauser L."/>
            <person name="Markowitz V."/>
            <person name="Cheng J.-F."/>
            <person name="Hugenholtz P."/>
            <person name="Woyke T."/>
            <person name="Wu D."/>
            <person name="Tindall B."/>
            <person name="Pomrenke H.G."/>
            <person name="Brambilla E."/>
            <person name="Klenk H.-P."/>
            <person name="Eisen J.A."/>
        </authorList>
    </citation>
    <scope>NUCLEOTIDE SEQUENCE [LARGE SCALE GENOMIC DNA]</scope>
    <source>
        <strain>DSM 17132</strain>
    </source>
</reference>
<dbReference type="SMART" id="SM00360">
    <property type="entry name" value="RRM"/>
    <property type="match status" value="1"/>
</dbReference>
<protein>
    <submittedName>
        <fullName evidence="3">RNP-1 like RNA-binding protein</fullName>
    </submittedName>
</protein>
<dbReference type="OrthoDB" id="9798855at2"/>
<name>E4RXZ9_LEAB4</name>
<dbReference type="InterPro" id="IPR012677">
    <property type="entry name" value="Nucleotide-bd_a/b_plait_sf"/>
</dbReference>
<dbReference type="InterPro" id="IPR035979">
    <property type="entry name" value="RBD_domain_sf"/>
</dbReference>
<dbReference type="InterPro" id="IPR000504">
    <property type="entry name" value="RRM_dom"/>
</dbReference>
<keyword evidence="1" id="KW-0694">RNA-binding</keyword>
<dbReference type="SUPFAM" id="SSF54928">
    <property type="entry name" value="RNA-binding domain, RBD"/>
    <property type="match status" value="1"/>
</dbReference>
<dbReference type="eggNOG" id="COG0724">
    <property type="taxonomic scope" value="Bacteria"/>
</dbReference>
<evidence type="ECO:0000313" key="3">
    <source>
        <dbReference type="EMBL" id="ADQ16327.1"/>
    </source>
</evidence>
<dbReference type="EMBL" id="CP002305">
    <property type="protein sequence ID" value="ADQ16327.1"/>
    <property type="molecule type" value="Genomic_DNA"/>
</dbReference>
<dbReference type="KEGG" id="lby:Lbys_0561"/>
<feature type="domain" description="RRM" evidence="2">
    <location>
        <begin position="1"/>
        <end position="79"/>
    </location>
</feature>
<dbReference type="AlphaFoldDB" id="E4RXZ9"/>
<dbReference type="STRING" id="649349.Lbys_0561"/>
<keyword evidence="4" id="KW-1185">Reference proteome</keyword>
<dbReference type="GO" id="GO:0003723">
    <property type="term" value="F:RNA binding"/>
    <property type="evidence" value="ECO:0007669"/>
    <property type="project" value="UniProtKB-KW"/>
</dbReference>
<dbReference type="RefSeq" id="WP_013407379.1">
    <property type="nucleotide sequence ID" value="NC_014655.1"/>
</dbReference>
<evidence type="ECO:0000313" key="4">
    <source>
        <dbReference type="Proteomes" id="UP000007435"/>
    </source>
</evidence>
<gene>
    <name evidence="3" type="ordered locus">Lbys_0561</name>
</gene>
<evidence type="ECO:0000256" key="1">
    <source>
        <dbReference type="ARBA" id="ARBA00022884"/>
    </source>
</evidence>
<dbReference type="HOGENOM" id="CLU_012062_28_8_10"/>
<organism evidence="3 4">
    <name type="scientific">Leadbetterella byssophila (strain DSM 17132 / JCM 16389 / KACC 11308 / NBRC 106382 / 4M15)</name>
    <dbReference type="NCBI Taxonomy" id="649349"/>
    <lineage>
        <taxon>Bacteria</taxon>
        <taxon>Pseudomonadati</taxon>
        <taxon>Bacteroidota</taxon>
        <taxon>Cytophagia</taxon>
        <taxon>Cytophagales</taxon>
        <taxon>Leadbetterellaceae</taxon>
        <taxon>Leadbetterella</taxon>
    </lineage>
</organism>
<dbReference type="Pfam" id="PF00076">
    <property type="entry name" value="RRM_1"/>
    <property type="match status" value="1"/>
</dbReference>
<reference evidence="3 4" key="2">
    <citation type="journal article" date="2011" name="Stand. Genomic Sci.">
        <title>Complete genome sequence of Leadbetterella byssophila type strain (4M15).</title>
        <authorList>
            <person name="Abt B."/>
            <person name="Teshima H."/>
            <person name="Lucas S."/>
            <person name="Lapidus A."/>
            <person name="Del Rio T.G."/>
            <person name="Nolan M."/>
            <person name="Tice H."/>
            <person name="Cheng J.F."/>
            <person name="Pitluck S."/>
            <person name="Liolios K."/>
            <person name="Pagani I."/>
            <person name="Ivanova N."/>
            <person name="Mavromatis K."/>
            <person name="Pati A."/>
            <person name="Tapia R."/>
            <person name="Han C."/>
            <person name="Goodwin L."/>
            <person name="Chen A."/>
            <person name="Palaniappan K."/>
            <person name="Land M."/>
            <person name="Hauser L."/>
            <person name="Chang Y.J."/>
            <person name="Jeffries C.D."/>
            <person name="Rohde M."/>
            <person name="Goker M."/>
            <person name="Tindall B.J."/>
            <person name="Detter J.C."/>
            <person name="Woyke T."/>
            <person name="Bristow J."/>
            <person name="Eisen J.A."/>
            <person name="Markowitz V."/>
            <person name="Hugenholtz P."/>
            <person name="Klenk H.P."/>
            <person name="Kyrpides N.C."/>
        </authorList>
    </citation>
    <scope>NUCLEOTIDE SEQUENCE [LARGE SCALE GENOMIC DNA]</scope>
    <source>
        <strain evidence="4">DSM 17132 / JCM 16389 / KACC 11308 / NBRC 106382 / 4M15</strain>
    </source>
</reference>
<dbReference type="Gene3D" id="3.30.70.330">
    <property type="match status" value="1"/>
</dbReference>
<sequence length="87" mass="9753">MNIFVAKLSFDTQDAGLREAFENFGEVKSAKVIMDNYTGRSKGFGFVEMNDHAEASNAIRSLNDSELDGRTIVVKQAEERGQRSSRY</sequence>
<dbReference type="PROSITE" id="PS50102">
    <property type="entry name" value="RRM"/>
    <property type="match status" value="1"/>
</dbReference>
<evidence type="ECO:0000259" key="2">
    <source>
        <dbReference type="PROSITE" id="PS50102"/>
    </source>
</evidence>
<dbReference type="Proteomes" id="UP000007435">
    <property type="component" value="Chromosome"/>
</dbReference>
<accession>E4RXZ9</accession>